<feature type="compositionally biased region" description="Basic and acidic residues" evidence="2">
    <location>
        <begin position="280"/>
        <end position="295"/>
    </location>
</feature>
<feature type="coiled-coil region" evidence="1">
    <location>
        <begin position="649"/>
        <end position="676"/>
    </location>
</feature>
<feature type="compositionally biased region" description="Acidic residues" evidence="2">
    <location>
        <begin position="732"/>
        <end position="745"/>
    </location>
</feature>
<dbReference type="EMBL" id="MU005768">
    <property type="protein sequence ID" value="KAF2710956.1"/>
    <property type="molecule type" value="Genomic_DNA"/>
</dbReference>
<evidence type="ECO:0000259" key="3">
    <source>
        <dbReference type="Pfam" id="PF00350"/>
    </source>
</evidence>
<dbReference type="PANTHER" id="PTHR36681:SF3">
    <property type="entry name" value="NUCLEAR GTPASE, GERMINAL CENTER-ASSOCIATED, TANDEM DUPLICATE 3"/>
    <property type="match status" value="1"/>
</dbReference>
<sequence>MAWDAFHAKAKAALPAQKIPDKRYWIGVLIHNKAPEQHLQETDFVWMMAHAKISLKRVSEAYAAKHPGIDVRITFQDETLEPSIIVKNLNHHKDNIIIFRAERQDQTPLRPVSLEMGNGIQRAPSNPPIKPLAGSSAFPPSLLVPVKPKNGTPGRKYGAPLPPSTPVSVINGTHQHPPSQLPHQTDPSDHTKRMIMPTLAQPAFGHRQYPPYCHWKAYQPPPVPFATPVTPLPMQPQSVKRVSNTPSDVMPRQVVKPEKISPPLRENPVRPPLELFNPDDVFKKDPSPGREDEADVRPGDVFLRQLAEKEDAELLEAGVKRAFKVLDSLKESFSQYAASSPDANTWVESIDKLKTQAGRKPTVVGVVGNTGAGKSSVINALLDEERLVPTNCMRACTAVVTEMSWNDSPDPMRKYRATIEFITAVDWQREVTTLLKEFLGEGGNGTKDSTDPNSDAGIAWAKFHAVYPRMTKEMLSNSTVDILMNVKAVLNVLGTTKFINSSRPEPFYRELQRYVDSKEKATGKKTKKDKGQAGPEMEYWPLIKVVKIQTKSSALSTGAVIVDLPGVHDSNAARSAVAQGYMKQCSGLWIVAPINRAVDDKAAKTLLGDSFKRQLKYDGGFSSVTFICSKTDDISITEATDSLDLEEIISALDKEHDAFKKRREELLEEITTLKESVGIYQMTVNEVSDQIDRWDALKDALDEGLTVYAPLEKIRKRKRGSTHKKSRNRSDFDDEDYGEDIDEESISVSSSSSDDDSYSEVVAPRQPLTEEDIKTRLEELKATKKHARREKGELDVRTKEVRKELLATKSKMAGVRAEMSAICIAGRNDYSKTAIQNDFAAGIRELDMENAQEEDEENFNPDEDIRDYEKVARSLPVFCVSSRAYQKMCGRLEKDDQVPGFETPEQTEMPQLQAHCKKLTEAGRIQTCKTFLSSLCRLLNTFSLWSSNDGSGLKMTNDEKHKQIIYLRKRLDELEKGLEKAVEICVNTMKREMCEQIFDKYPELIREATDAAPAVTRSWGAHKSEGGLVYPTYKAVVRRDGVYQSATFGLQDFNAQLIDPITKRLATGWERTFQNRLPKTFQVYTQDSSKVLHHFHKSIEERAQQNGVGLASLSLLQNQIVTYEQQFGALNTSLASQMNELQRDANREFTPTIVAIMHEVYERCADERGQGSYMRMKAYMNEHVDRKQHHMFTAATQTVHSRLNQMCRALEDKMSEESDQVFTGMQRDYMQALGGVVSNKAEQLPKEERSIRSNIRSLLLTVDEQFRSIASGQMEEEAVDEVIKENVSDEVENAIVDDVDEGSIQYDHPATTMSPTKHDSGTGNTFPAKSFDSDGGMRYPKEPESTISNSYNDNEEEENEVTEDDDEEVEQGVQNGNGGGEDEDEDEDDNTPHDDDDDNMDEEL</sequence>
<organism evidence="5 6">
    <name type="scientific">Pleomassaria siparia CBS 279.74</name>
    <dbReference type="NCBI Taxonomy" id="1314801"/>
    <lineage>
        <taxon>Eukaryota</taxon>
        <taxon>Fungi</taxon>
        <taxon>Dikarya</taxon>
        <taxon>Ascomycota</taxon>
        <taxon>Pezizomycotina</taxon>
        <taxon>Dothideomycetes</taxon>
        <taxon>Pleosporomycetidae</taxon>
        <taxon>Pleosporales</taxon>
        <taxon>Pleomassariaceae</taxon>
        <taxon>Pleomassaria</taxon>
    </lineage>
</organism>
<accession>A0A6G1KDJ4</accession>
<dbReference type="PANTHER" id="PTHR36681">
    <property type="entry name" value="NUCLEAR GTPASE, GERMINAL CENTER-ASSOCIATED, TANDEM DUPLICATE 3"/>
    <property type="match status" value="1"/>
</dbReference>
<evidence type="ECO:0000313" key="6">
    <source>
        <dbReference type="Proteomes" id="UP000799428"/>
    </source>
</evidence>
<proteinExistence type="predicted"/>
<feature type="compositionally biased region" description="Acidic residues" evidence="2">
    <location>
        <begin position="1353"/>
        <end position="1370"/>
    </location>
</feature>
<dbReference type="InterPro" id="IPR027417">
    <property type="entry name" value="P-loop_NTPase"/>
</dbReference>
<feature type="coiled-coil region" evidence="1">
    <location>
        <begin position="770"/>
        <end position="797"/>
    </location>
</feature>
<evidence type="ECO:0000256" key="2">
    <source>
        <dbReference type="SAM" id="MobiDB-lite"/>
    </source>
</evidence>
<dbReference type="InterPro" id="IPR056024">
    <property type="entry name" value="DUF7605"/>
</dbReference>
<feature type="compositionally biased region" description="Polar residues" evidence="2">
    <location>
        <begin position="1311"/>
        <end position="1327"/>
    </location>
</feature>
<feature type="domain" description="Dynamin N-terminal" evidence="3">
    <location>
        <begin position="364"/>
        <end position="606"/>
    </location>
</feature>
<dbReference type="Pfam" id="PF24564">
    <property type="entry name" value="DUF7605"/>
    <property type="match status" value="1"/>
</dbReference>
<dbReference type="OrthoDB" id="3598281at2759"/>
<dbReference type="Gene3D" id="3.40.50.300">
    <property type="entry name" value="P-loop containing nucleotide triphosphate hydrolases"/>
    <property type="match status" value="2"/>
</dbReference>
<evidence type="ECO:0000259" key="4">
    <source>
        <dbReference type="Pfam" id="PF24564"/>
    </source>
</evidence>
<feature type="region of interest" description="Disordered" evidence="2">
    <location>
        <begin position="1298"/>
        <end position="1404"/>
    </location>
</feature>
<dbReference type="Pfam" id="PF00350">
    <property type="entry name" value="Dynamin_N"/>
    <property type="match status" value="1"/>
</dbReference>
<gene>
    <name evidence="5" type="ORF">K504DRAFT_489918</name>
</gene>
<feature type="compositionally biased region" description="Basic residues" evidence="2">
    <location>
        <begin position="717"/>
        <end position="727"/>
    </location>
</feature>
<keyword evidence="6" id="KW-1185">Reference proteome</keyword>
<protein>
    <recommendedName>
        <fullName evidence="7">P-loop containing nucleoside triphosphate hydrolase protein</fullName>
    </recommendedName>
</protein>
<feature type="compositionally biased region" description="Acidic residues" evidence="2">
    <location>
        <begin position="1380"/>
        <end position="1404"/>
    </location>
</feature>
<evidence type="ECO:0000313" key="5">
    <source>
        <dbReference type="EMBL" id="KAF2710956.1"/>
    </source>
</evidence>
<name>A0A6G1KDJ4_9PLEO</name>
<reference evidence="5" key="1">
    <citation type="journal article" date="2020" name="Stud. Mycol.">
        <title>101 Dothideomycetes genomes: a test case for predicting lifestyles and emergence of pathogens.</title>
        <authorList>
            <person name="Haridas S."/>
            <person name="Albert R."/>
            <person name="Binder M."/>
            <person name="Bloem J."/>
            <person name="Labutti K."/>
            <person name="Salamov A."/>
            <person name="Andreopoulos B."/>
            <person name="Baker S."/>
            <person name="Barry K."/>
            <person name="Bills G."/>
            <person name="Bluhm B."/>
            <person name="Cannon C."/>
            <person name="Castanera R."/>
            <person name="Culley D."/>
            <person name="Daum C."/>
            <person name="Ezra D."/>
            <person name="Gonzalez J."/>
            <person name="Henrissat B."/>
            <person name="Kuo A."/>
            <person name="Liang C."/>
            <person name="Lipzen A."/>
            <person name="Lutzoni F."/>
            <person name="Magnuson J."/>
            <person name="Mondo S."/>
            <person name="Nolan M."/>
            <person name="Ohm R."/>
            <person name="Pangilinan J."/>
            <person name="Park H.-J."/>
            <person name="Ramirez L."/>
            <person name="Alfaro M."/>
            <person name="Sun H."/>
            <person name="Tritt A."/>
            <person name="Yoshinaga Y."/>
            <person name="Zwiers L.-H."/>
            <person name="Turgeon B."/>
            <person name="Goodwin S."/>
            <person name="Spatafora J."/>
            <person name="Crous P."/>
            <person name="Grigoriev I."/>
        </authorList>
    </citation>
    <scope>NUCLEOTIDE SEQUENCE</scope>
    <source>
        <strain evidence="5">CBS 279.74</strain>
    </source>
</reference>
<feature type="domain" description="DUF7605" evidence="4">
    <location>
        <begin position="1007"/>
        <end position="1188"/>
    </location>
</feature>
<evidence type="ECO:0008006" key="7">
    <source>
        <dbReference type="Google" id="ProtNLM"/>
    </source>
</evidence>
<dbReference type="InterPro" id="IPR045063">
    <property type="entry name" value="Dynamin_N"/>
</dbReference>
<keyword evidence="1" id="KW-0175">Coiled coil</keyword>
<dbReference type="SUPFAM" id="SSF52540">
    <property type="entry name" value="P-loop containing nucleoside triphosphate hydrolases"/>
    <property type="match status" value="1"/>
</dbReference>
<dbReference type="Proteomes" id="UP000799428">
    <property type="component" value="Unassembled WGS sequence"/>
</dbReference>
<feature type="region of interest" description="Disordered" evidence="2">
    <location>
        <begin position="261"/>
        <end position="295"/>
    </location>
</feature>
<feature type="region of interest" description="Disordered" evidence="2">
    <location>
        <begin position="717"/>
        <end position="770"/>
    </location>
</feature>
<evidence type="ECO:0000256" key="1">
    <source>
        <dbReference type="SAM" id="Coils"/>
    </source>
</evidence>